<reference evidence="3 4" key="1">
    <citation type="submission" date="2019-03" db="EMBL/GenBank/DDBJ databases">
        <title>Genomic Encyclopedia of Type Strains, Phase IV (KMG-IV): sequencing the most valuable type-strain genomes for metagenomic binning, comparative biology and taxonomic classification.</title>
        <authorList>
            <person name="Goeker M."/>
        </authorList>
    </citation>
    <scope>NUCLEOTIDE SEQUENCE [LARGE SCALE GENOMIC DNA]</scope>
    <source>
        <strain evidence="3 4">LX-B</strain>
    </source>
</reference>
<dbReference type="AlphaFoldDB" id="A0A4R1RB55"/>
<keyword evidence="2" id="KW-0648">Protein biosynthesis</keyword>
<sequence>MAILKILTEGDPILRQKAKPVQKITKKLRELVKDMLETMHHANGVGLAAPQVGVSERIVVIDVGEGSIVLINPEITHTEGEIKDVEGCLSIPGRNEYITRAAKATVSAINLDGKPIQLEGSELLARAFQHEIDHLDGILFIDYLQEEKK</sequence>
<feature type="binding site" evidence="2">
    <location>
        <position position="88"/>
    </location>
    <ligand>
        <name>Fe cation</name>
        <dbReference type="ChEBI" id="CHEBI:24875"/>
    </ligand>
</feature>
<dbReference type="EC" id="3.5.1.88" evidence="2"/>
<dbReference type="HAMAP" id="MF_00163">
    <property type="entry name" value="Pep_deformylase"/>
    <property type="match status" value="1"/>
</dbReference>
<dbReference type="GO" id="GO:0042586">
    <property type="term" value="F:peptide deformylase activity"/>
    <property type="evidence" value="ECO:0007669"/>
    <property type="project" value="UniProtKB-UniRule"/>
</dbReference>
<dbReference type="SUPFAM" id="SSF56420">
    <property type="entry name" value="Peptide deformylase"/>
    <property type="match status" value="1"/>
</dbReference>
<evidence type="ECO:0000256" key="2">
    <source>
        <dbReference type="HAMAP-Rule" id="MF_00163"/>
    </source>
</evidence>
<feature type="active site" evidence="2">
    <location>
        <position position="131"/>
    </location>
</feature>
<evidence type="ECO:0000313" key="3">
    <source>
        <dbReference type="EMBL" id="TCL62968.1"/>
    </source>
</evidence>
<dbReference type="NCBIfam" id="NF001159">
    <property type="entry name" value="PRK00150.1-3"/>
    <property type="match status" value="1"/>
</dbReference>
<dbReference type="CDD" id="cd00487">
    <property type="entry name" value="Pep_deformylase"/>
    <property type="match status" value="1"/>
</dbReference>
<keyword evidence="2" id="KW-0479">Metal-binding</keyword>
<comment type="catalytic activity">
    <reaction evidence="2">
        <text>N-terminal N-formyl-L-methionyl-[peptide] + H2O = N-terminal L-methionyl-[peptide] + formate</text>
        <dbReference type="Rhea" id="RHEA:24420"/>
        <dbReference type="Rhea" id="RHEA-COMP:10639"/>
        <dbReference type="Rhea" id="RHEA-COMP:10640"/>
        <dbReference type="ChEBI" id="CHEBI:15377"/>
        <dbReference type="ChEBI" id="CHEBI:15740"/>
        <dbReference type="ChEBI" id="CHEBI:49298"/>
        <dbReference type="ChEBI" id="CHEBI:64731"/>
        <dbReference type="EC" id="3.5.1.88"/>
    </reaction>
</comment>
<dbReference type="OrthoDB" id="9784988at2"/>
<accession>A0A4R1RB55</accession>
<protein>
    <recommendedName>
        <fullName evidence="2">Peptide deformylase</fullName>
        <shortName evidence="2">PDF</shortName>
        <ecNumber evidence="2">3.5.1.88</ecNumber>
    </recommendedName>
    <alternativeName>
        <fullName evidence="2">Polypeptide deformylase</fullName>
    </alternativeName>
</protein>
<feature type="binding site" evidence="2">
    <location>
        <position position="130"/>
    </location>
    <ligand>
        <name>Fe cation</name>
        <dbReference type="ChEBI" id="CHEBI:24875"/>
    </ligand>
</feature>
<evidence type="ECO:0000256" key="1">
    <source>
        <dbReference type="ARBA" id="ARBA00010759"/>
    </source>
</evidence>
<comment type="function">
    <text evidence="2">Removes the formyl group from the N-terminal Met of newly synthesized proteins. Requires at least a dipeptide for an efficient rate of reaction. N-terminal L-methionine is a prerequisite for activity but the enzyme has broad specificity at other positions.</text>
</comment>
<evidence type="ECO:0000313" key="4">
    <source>
        <dbReference type="Proteomes" id="UP000295008"/>
    </source>
</evidence>
<comment type="caution">
    <text evidence="3">The sequence shown here is derived from an EMBL/GenBank/DDBJ whole genome shotgun (WGS) entry which is preliminary data.</text>
</comment>
<dbReference type="Pfam" id="PF01327">
    <property type="entry name" value="Pep_deformylase"/>
    <property type="match status" value="1"/>
</dbReference>
<feature type="binding site" evidence="2">
    <location>
        <position position="134"/>
    </location>
    <ligand>
        <name>Fe cation</name>
        <dbReference type="ChEBI" id="CHEBI:24875"/>
    </ligand>
</feature>
<name>A0A4R1RB55_HYDET</name>
<keyword evidence="2" id="KW-0378">Hydrolase</keyword>
<dbReference type="NCBIfam" id="TIGR00079">
    <property type="entry name" value="pept_deformyl"/>
    <property type="match status" value="1"/>
</dbReference>
<proteinExistence type="inferred from homology"/>
<dbReference type="PANTHER" id="PTHR10458">
    <property type="entry name" value="PEPTIDE DEFORMYLASE"/>
    <property type="match status" value="1"/>
</dbReference>
<comment type="cofactor">
    <cofactor evidence="2">
        <name>Fe(2+)</name>
        <dbReference type="ChEBI" id="CHEBI:29033"/>
    </cofactor>
    <text evidence="2">Binds 1 Fe(2+) ion.</text>
</comment>
<dbReference type="EMBL" id="SLUN01000022">
    <property type="protein sequence ID" value="TCL62968.1"/>
    <property type="molecule type" value="Genomic_DNA"/>
</dbReference>
<gene>
    <name evidence="2" type="primary">def</name>
    <name evidence="3" type="ORF">EDC14_102222</name>
</gene>
<dbReference type="PIRSF" id="PIRSF004749">
    <property type="entry name" value="Pep_def"/>
    <property type="match status" value="1"/>
</dbReference>
<keyword evidence="4" id="KW-1185">Reference proteome</keyword>
<dbReference type="RefSeq" id="WP_132015438.1">
    <property type="nucleotide sequence ID" value="NZ_SLUN01000022.1"/>
</dbReference>
<keyword evidence="2" id="KW-0408">Iron</keyword>
<dbReference type="InterPro" id="IPR023635">
    <property type="entry name" value="Peptide_deformylase"/>
</dbReference>
<organism evidence="3 4">
    <name type="scientific">Hydrogenispora ethanolica</name>
    <dbReference type="NCBI Taxonomy" id="1082276"/>
    <lineage>
        <taxon>Bacteria</taxon>
        <taxon>Bacillati</taxon>
        <taxon>Bacillota</taxon>
        <taxon>Hydrogenispora</taxon>
    </lineage>
</organism>
<dbReference type="PANTHER" id="PTHR10458:SF22">
    <property type="entry name" value="PEPTIDE DEFORMYLASE"/>
    <property type="match status" value="1"/>
</dbReference>
<dbReference type="PRINTS" id="PR01576">
    <property type="entry name" value="PDEFORMYLASE"/>
</dbReference>
<dbReference type="Proteomes" id="UP000295008">
    <property type="component" value="Unassembled WGS sequence"/>
</dbReference>
<dbReference type="GO" id="GO:0006412">
    <property type="term" value="P:translation"/>
    <property type="evidence" value="ECO:0007669"/>
    <property type="project" value="UniProtKB-UniRule"/>
</dbReference>
<dbReference type="GO" id="GO:0046872">
    <property type="term" value="F:metal ion binding"/>
    <property type="evidence" value="ECO:0007669"/>
    <property type="project" value="UniProtKB-KW"/>
</dbReference>
<comment type="similarity">
    <text evidence="1 2">Belongs to the polypeptide deformylase family.</text>
</comment>
<dbReference type="Gene3D" id="3.90.45.10">
    <property type="entry name" value="Peptide deformylase"/>
    <property type="match status" value="1"/>
</dbReference>
<dbReference type="InterPro" id="IPR036821">
    <property type="entry name" value="Peptide_deformylase_sf"/>
</dbReference>